<dbReference type="EMBL" id="CH476626">
    <property type="protein sequence ID" value="EDO02705.1"/>
    <property type="molecule type" value="Genomic_DNA"/>
</dbReference>
<keyword evidence="2" id="KW-1185">Reference proteome</keyword>
<sequence>MGLGLADRKLPDVVSCEFEIARHQIRLNKIPENGVRNLRDDVNKAETNSWASEAMMWLRVVENERLLKKRFALKVKKTWIGEDIKASVVLFC</sequence>
<dbReference type="AlphaFoldDB" id="A7EIN9"/>
<dbReference type="RefSeq" id="XP_001593754.1">
    <property type="nucleotide sequence ID" value="XM_001593704.1"/>
</dbReference>
<organism evidence="1 2">
    <name type="scientific">Sclerotinia sclerotiorum (strain ATCC 18683 / 1980 / Ss-1)</name>
    <name type="common">White mold</name>
    <name type="synonym">Whetzelinia sclerotiorum</name>
    <dbReference type="NCBI Taxonomy" id="665079"/>
    <lineage>
        <taxon>Eukaryota</taxon>
        <taxon>Fungi</taxon>
        <taxon>Dikarya</taxon>
        <taxon>Ascomycota</taxon>
        <taxon>Pezizomycotina</taxon>
        <taxon>Leotiomycetes</taxon>
        <taxon>Helotiales</taxon>
        <taxon>Sclerotiniaceae</taxon>
        <taxon>Sclerotinia</taxon>
    </lineage>
</organism>
<evidence type="ECO:0000313" key="2">
    <source>
        <dbReference type="Proteomes" id="UP000001312"/>
    </source>
</evidence>
<dbReference type="KEGG" id="ssl:SS1G_05182"/>
<protein>
    <submittedName>
        <fullName evidence="1">Uncharacterized protein</fullName>
    </submittedName>
</protein>
<gene>
    <name evidence="1" type="ORF">SS1G_05182</name>
</gene>
<dbReference type="GeneID" id="5489719"/>
<reference evidence="2" key="1">
    <citation type="journal article" date="2011" name="PLoS Genet.">
        <title>Genomic analysis of the necrotrophic fungal pathogens Sclerotinia sclerotiorum and Botrytis cinerea.</title>
        <authorList>
            <person name="Amselem J."/>
            <person name="Cuomo C.A."/>
            <person name="van Kan J.A."/>
            <person name="Viaud M."/>
            <person name="Benito E.P."/>
            <person name="Couloux A."/>
            <person name="Coutinho P.M."/>
            <person name="de Vries R.P."/>
            <person name="Dyer P.S."/>
            <person name="Fillinger S."/>
            <person name="Fournier E."/>
            <person name="Gout L."/>
            <person name="Hahn M."/>
            <person name="Kohn L."/>
            <person name="Lapalu N."/>
            <person name="Plummer K.M."/>
            <person name="Pradier J.M."/>
            <person name="Quevillon E."/>
            <person name="Sharon A."/>
            <person name="Simon A."/>
            <person name="ten Have A."/>
            <person name="Tudzynski B."/>
            <person name="Tudzynski P."/>
            <person name="Wincker P."/>
            <person name="Andrew M."/>
            <person name="Anthouard V."/>
            <person name="Beever R.E."/>
            <person name="Beffa R."/>
            <person name="Benoit I."/>
            <person name="Bouzid O."/>
            <person name="Brault B."/>
            <person name="Chen Z."/>
            <person name="Choquer M."/>
            <person name="Collemare J."/>
            <person name="Cotton P."/>
            <person name="Danchin E.G."/>
            <person name="Da Silva C."/>
            <person name="Gautier A."/>
            <person name="Giraud C."/>
            <person name="Giraud T."/>
            <person name="Gonzalez C."/>
            <person name="Grossetete S."/>
            <person name="Guldener U."/>
            <person name="Henrissat B."/>
            <person name="Howlett B.J."/>
            <person name="Kodira C."/>
            <person name="Kretschmer M."/>
            <person name="Lappartient A."/>
            <person name="Leroch M."/>
            <person name="Levis C."/>
            <person name="Mauceli E."/>
            <person name="Neuveglise C."/>
            <person name="Oeser B."/>
            <person name="Pearson M."/>
            <person name="Poulain J."/>
            <person name="Poussereau N."/>
            <person name="Quesneville H."/>
            <person name="Rascle C."/>
            <person name="Schumacher J."/>
            <person name="Segurens B."/>
            <person name="Sexton A."/>
            <person name="Silva E."/>
            <person name="Sirven C."/>
            <person name="Soanes D.M."/>
            <person name="Talbot N.J."/>
            <person name="Templeton M."/>
            <person name="Yandava C."/>
            <person name="Yarden O."/>
            <person name="Zeng Q."/>
            <person name="Rollins J.A."/>
            <person name="Lebrun M.H."/>
            <person name="Dickman M."/>
        </authorList>
    </citation>
    <scope>NUCLEOTIDE SEQUENCE [LARGE SCALE GENOMIC DNA]</scope>
    <source>
        <strain evidence="2">ATCC 18683 / 1980 / Ss-1</strain>
    </source>
</reference>
<accession>A7EIN9</accession>
<dbReference type="HOGENOM" id="CLU_2414614_0_0_1"/>
<dbReference type="InParanoid" id="A7EIN9"/>
<evidence type="ECO:0000313" key="1">
    <source>
        <dbReference type="EMBL" id="EDO02705.1"/>
    </source>
</evidence>
<dbReference type="Proteomes" id="UP000001312">
    <property type="component" value="Unassembled WGS sequence"/>
</dbReference>
<proteinExistence type="predicted"/>
<name>A7EIN9_SCLS1</name>